<reference evidence="2" key="1">
    <citation type="journal article" date="2019" name="Int. J. Syst. Evol. Microbiol.">
        <title>The Global Catalogue of Microorganisms (GCM) 10K type strain sequencing project: providing services to taxonomists for standard genome sequencing and annotation.</title>
        <authorList>
            <consortium name="The Broad Institute Genomics Platform"/>
            <consortium name="The Broad Institute Genome Sequencing Center for Infectious Disease"/>
            <person name="Wu L."/>
            <person name="Ma J."/>
        </authorList>
    </citation>
    <scope>NUCLEOTIDE SEQUENCE [LARGE SCALE GENOMIC DNA]</scope>
    <source>
        <strain evidence="2">CCUG 73951</strain>
    </source>
</reference>
<proteinExistence type="predicted"/>
<sequence length="121" mass="13996">MNERSLSVEEFNELLQKWSGQTIRIIKHELDDLDRVVMELKDISYSTNTRRSDQYEAMHTLLLNGTGVTETVASNTQPLPDSTYEIPLEDSTLYQFDNQRFSLLTDRGTYTIEVASENYLP</sequence>
<protein>
    <submittedName>
        <fullName evidence="1">Uncharacterized protein</fullName>
    </submittedName>
</protein>
<dbReference type="InterPro" id="IPR058926">
    <property type="entry name" value="YmzB-like"/>
</dbReference>
<dbReference type="RefSeq" id="WP_289215585.1">
    <property type="nucleotide sequence ID" value="NZ_JAPVRC010000003.1"/>
</dbReference>
<evidence type="ECO:0000313" key="1">
    <source>
        <dbReference type="EMBL" id="MFC7319812.1"/>
    </source>
</evidence>
<organism evidence="1 2">
    <name type="scientific">Halobacillus campisalis</name>
    <dbReference type="NCBI Taxonomy" id="435909"/>
    <lineage>
        <taxon>Bacteria</taxon>
        <taxon>Bacillati</taxon>
        <taxon>Bacillota</taxon>
        <taxon>Bacilli</taxon>
        <taxon>Bacillales</taxon>
        <taxon>Bacillaceae</taxon>
        <taxon>Halobacillus</taxon>
    </lineage>
</organism>
<accession>A0ABW2K0J5</accession>
<dbReference type="EMBL" id="JBHTBY010000001">
    <property type="protein sequence ID" value="MFC7319812.1"/>
    <property type="molecule type" value="Genomic_DNA"/>
</dbReference>
<comment type="caution">
    <text evidence="1">The sequence shown here is derived from an EMBL/GenBank/DDBJ whole genome shotgun (WGS) entry which is preliminary data.</text>
</comment>
<name>A0ABW2K0J5_9BACI</name>
<evidence type="ECO:0000313" key="2">
    <source>
        <dbReference type="Proteomes" id="UP001596494"/>
    </source>
</evidence>
<dbReference type="Proteomes" id="UP001596494">
    <property type="component" value="Unassembled WGS sequence"/>
</dbReference>
<gene>
    <name evidence="1" type="ORF">ACFQMN_02785</name>
</gene>
<keyword evidence="2" id="KW-1185">Reference proteome</keyword>
<dbReference type="Pfam" id="PF25846">
    <property type="entry name" value="YmzB"/>
    <property type="match status" value="1"/>
</dbReference>